<keyword evidence="6 10" id="KW-0812">Transmembrane</keyword>
<protein>
    <recommendedName>
        <fullName evidence="10">Mannosyltransferase</fullName>
        <ecNumber evidence="10">2.4.1.-</ecNumber>
    </recommendedName>
</protein>
<feature type="region of interest" description="Disordered" evidence="11">
    <location>
        <begin position="1"/>
        <end position="29"/>
    </location>
</feature>
<dbReference type="Proteomes" id="UP001485043">
    <property type="component" value="Unassembled WGS sequence"/>
</dbReference>
<evidence type="ECO:0000256" key="3">
    <source>
        <dbReference type="ARBA" id="ARBA00007063"/>
    </source>
</evidence>
<comment type="similarity">
    <text evidence="3 10">Belongs to the glycosyltransferase 22 family.</text>
</comment>
<evidence type="ECO:0000256" key="8">
    <source>
        <dbReference type="ARBA" id="ARBA00022989"/>
    </source>
</evidence>
<evidence type="ECO:0000256" key="4">
    <source>
        <dbReference type="ARBA" id="ARBA00022676"/>
    </source>
</evidence>
<feature type="transmembrane region" description="Helical" evidence="10">
    <location>
        <begin position="150"/>
        <end position="170"/>
    </location>
</feature>
<evidence type="ECO:0000256" key="1">
    <source>
        <dbReference type="ARBA" id="ARBA00004477"/>
    </source>
</evidence>
<evidence type="ECO:0000256" key="7">
    <source>
        <dbReference type="ARBA" id="ARBA00022824"/>
    </source>
</evidence>
<dbReference type="EC" id="2.4.1.-" evidence="10"/>
<evidence type="ECO:0000256" key="5">
    <source>
        <dbReference type="ARBA" id="ARBA00022679"/>
    </source>
</evidence>
<dbReference type="InterPro" id="IPR005599">
    <property type="entry name" value="GPI_mannosylTrfase"/>
</dbReference>
<evidence type="ECO:0000256" key="9">
    <source>
        <dbReference type="ARBA" id="ARBA00023136"/>
    </source>
</evidence>
<evidence type="ECO:0000256" key="11">
    <source>
        <dbReference type="SAM" id="MobiDB-lite"/>
    </source>
</evidence>
<dbReference type="GO" id="GO:0000026">
    <property type="term" value="F:alpha-1,2-mannosyltransferase activity"/>
    <property type="evidence" value="ECO:0007669"/>
    <property type="project" value="TreeGrafter"/>
</dbReference>
<keyword evidence="13" id="KW-1185">Reference proteome</keyword>
<name>A0AAW1T091_9CHLO</name>
<accession>A0AAW1T091</accession>
<sequence>MFELRKRLTGLSTAPQPAQGRRQGLSRKPQQRWSASIKVAFLVIFSARLLSAFLNIVHDCDEVFNYWEPLHYLFYGYGLQTWEYSSQYALRSYWYLLLHTGTLAPATVLLGDAEGKRMAFFLTRAGLGFISAVVETALFRQTRLYAGDKVARYLLLFLTASSGMIFYGQWTVSLWNFLKYNVVGGGDSALYGVEPASYYVKNGALNLNVALALFCLYPLAVLLQLTRHSGTNVLLALAVCPAYVWFAAISALPHKEERFLYVVYPLVCLAAAAVLSSLPSVIQQTATTIFPKPFHKTAGLVARLTPRCCAAVFVLLSVSRLAALLLGYGAPMHIYSKLPSRVPAHLAEANQTVPVCVAAEWYRFPSSFFLPSPIYRLQFVKSGFQGLLPRPFEATVDGTAGSSPYFNDRNSEVAENSWDSIDECAFLVKLQNESPPHYDTKDWRLLASRRFLEAEQSPPLTRALYIPFLSARSNVYTGYQLFVQTSWQQAVGLMSLPQHSQGQAEEPSDI</sequence>
<feature type="transmembrane region" description="Helical" evidence="10">
    <location>
        <begin position="118"/>
        <end position="138"/>
    </location>
</feature>
<feature type="transmembrane region" description="Helical" evidence="10">
    <location>
        <begin position="233"/>
        <end position="253"/>
    </location>
</feature>
<keyword evidence="4 10" id="KW-0328">Glycosyltransferase</keyword>
<comment type="subcellular location">
    <subcellularLocation>
        <location evidence="1 10">Endoplasmic reticulum membrane</location>
        <topology evidence="1 10">Multi-pass membrane protein</topology>
    </subcellularLocation>
</comment>
<evidence type="ECO:0000256" key="2">
    <source>
        <dbReference type="ARBA" id="ARBA00004922"/>
    </source>
</evidence>
<feature type="transmembrane region" description="Helical" evidence="10">
    <location>
        <begin position="205"/>
        <end position="226"/>
    </location>
</feature>
<dbReference type="EMBL" id="JALJOV010000646">
    <property type="protein sequence ID" value="KAK9862164.1"/>
    <property type="molecule type" value="Genomic_DNA"/>
</dbReference>
<dbReference type="PANTHER" id="PTHR22760">
    <property type="entry name" value="GLYCOSYLTRANSFERASE"/>
    <property type="match status" value="1"/>
</dbReference>
<comment type="caution">
    <text evidence="12">The sequence shown here is derived from an EMBL/GenBank/DDBJ whole genome shotgun (WGS) entry which is preliminary data.</text>
</comment>
<keyword evidence="9 10" id="KW-0472">Membrane</keyword>
<evidence type="ECO:0000313" key="13">
    <source>
        <dbReference type="Proteomes" id="UP001485043"/>
    </source>
</evidence>
<organism evidence="12 13">
    <name type="scientific">Apatococcus fuscideae</name>
    <dbReference type="NCBI Taxonomy" id="2026836"/>
    <lineage>
        <taxon>Eukaryota</taxon>
        <taxon>Viridiplantae</taxon>
        <taxon>Chlorophyta</taxon>
        <taxon>core chlorophytes</taxon>
        <taxon>Trebouxiophyceae</taxon>
        <taxon>Chlorellales</taxon>
        <taxon>Chlorellaceae</taxon>
        <taxon>Apatococcus</taxon>
    </lineage>
</organism>
<proteinExistence type="inferred from homology"/>
<feature type="transmembrane region" description="Helical" evidence="10">
    <location>
        <begin position="259"/>
        <end position="282"/>
    </location>
</feature>
<feature type="transmembrane region" description="Helical" evidence="10">
    <location>
        <begin position="308"/>
        <end position="330"/>
    </location>
</feature>
<dbReference type="Pfam" id="PF03901">
    <property type="entry name" value="Glyco_transf_22"/>
    <property type="match status" value="1"/>
</dbReference>
<keyword evidence="8 10" id="KW-1133">Transmembrane helix</keyword>
<evidence type="ECO:0000256" key="10">
    <source>
        <dbReference type="RuleBase" id="RU363075"/>
    </source>
</evidence>
<dbReference type="PANTHER" id="PTHR22760:SF2">
    <property type="entry name" value="ALPHA-1,2-MANNOSYLTRANSFERASE ALG9"/>
    <property type="match status" value="1"/>
</dbReference>
<keyword evidence="7 10" id="KW-0256">Endoplasmic reticulum</keyword>
<evidence type="ECO:0000313" key="12">
    <source>
        <dbReference type="EMBL" id="KAK9862164.1"/>
    </source>
</evidence>
<dbReference type="GO" id="GO:0006487">
    <property type="term" value="P:protein N-linked glycosylation"/>
    <property type="evidence" value="ECO:0007669"/>
    <property type="project" value="TreeGrafter"/>
</dbReference>
<reference evidence="12 13" key="1">
    <citation type="journal article" date="2024" name="Nat. Commun.">
        <title>Phylogenomics reveals the evolutionary origins of lichenization in chlorophyte algae.</title>
        <authorList>
            <person name="Puginier C."/>
            <person name="Libourel C."/>
            <person name="Otte J."/>
            <person name="Skaloud P."/>
            <person name="Haon M."/>
            <person name="Grisel S."/>
            <person name="Petersen M."/>
            <person name="Berrin J.G."/>
            <person name="Delaux P.M."/>
            <person name="Dal Grande F."/>
            <person name="Keller J."/>
        </authorList>
    </citation>
    <scope>NUCLEOTIDE SEQUENCE [LARGE SCALE GENOMIC DNA]</scope>
    <source>
        <strain evidence="12 13">SAG 2523</strain>
    </source>
</reference>
<gene>
    <name evidence="12" type="ORF">WJX84_007027</name>
</gene>
<evidence type="ECO:0000256" key="6">
    <source>
        <dbReference type="ARBA" id="ARBA00022692"/>
    </source>
</evidence>
<dbReference type="AlphaFoldDB" id="A0AAW1T091"/>
<comment type="pathway">
    <text evidence="2">Protein modification; protein glycosylation.</text>
</comment>
<keyword evidence="5" id="KW-0808">Transferase</keyword>
<dbReference type="GO" id="GO:0005789">
    <property type="term" value="C:endoplasmic reticulum membrane"/>
    <property type="evidence" value="ECO:0007669"/>
    <property type="project" value="UniProtKB-SubCell"/>
</dbReference>